<dbReference type="GO" id="GO:0004519">
    <property type="term" value="F:endonuclease activity"/>
    <property type="evidence" value="ECO:0007669"/>
    <property type="project" value="InterPro"/>
</dbReference>
<dbReference type="Pfam" id="PF08722">
    <property type="entry name" value="Tn7_TnsA-like_N"/>
    <property type="match status" value="1"/>
</dbReference>
<dbReference type="AlphaFoldDB" id="A0A381UUR3"/>
<accession>A0A381UUR3</accession>
<dbReference type="InterPro" id="IPR046390">
    <property type="entry name" value="NUCL_HEAD_T4"/>
</dbReference>
<sequence length="151" mass="18042">MAYKGKYKPKNPNKYKGNPTKIIYRSGWERKVMEKLDLSSQVEQWASEEVIIPYRSPIDRKIHRYFPDFWVKFANKKVVIIEVKPNKETKPPKMKEKSRKFIREAKKWGVNEAKWKAATEFCKNSGWNFIILDEYDLGIRKRRKNGGNTEK</sequence>
<dbReference type="Gene3D" id="3.40.91.30">
    <property type="match status" value="1"/>
</dbReference>
<gene>
    <name evidence="2" type="ORF">METZ01_LOCUS84558</name>
</gene>
<dbReference type="HAMAP" id="MF_04160">
    <property type="entry name" value="NUCL_HEAD_T4"/>
    <property type="match status" value="1"/>
</dbReference>
<organism evidence="2">
    <name type="scientific">marine metagenome</name>
    <dbReference type="NCBI Taxonomy" id="408172"/>
    <lineage>
        <taxon>unclassified sequences</taxon>
        <taxon>metagenomes</taxon>
        <taxon>ecological metagenomes</taxon>
    </lineage>
</organism>
<dbReference type="InterPro" id="IPR014833">
    <property type="entry name" value="TnsA_N"/>
</dbReference>
<protein>
    <recommendedName>
        <fullName evidence="1">TnsA endonuclease N-terminal domain-containing protein</fullName>
    </recommendedName>
</protein>
<evidence type="ECO:0000313" key="2">
    <source>
        <dbReference type="EMBL" id="SVA31704.1"/>
    </source>
</evidence>
<name>A0A381UUR3_9ZZZZ</name>
<evidence type="ECO:0000259" key="1">
    <source>
        <dbReference type="Pfam" id="PF08722"/>
    </source>
</evidence>
<feature type="domain" description="TnsA endonuclease N-terminal" evidence="1">
    <location>
        <begin position="40"/>
        <end position="134"/>
    </location>
</feature>
<dbReference type="GO" id="GO:0004527">
    <property type="term" value="F:exonuclease activity"/>
    <property type="evidence" value="ECO:0007669"/>
    <property type="project" value="InterPro"/>
</dbReference>
<dbReference type="EMBL" id="UINC01007153">
    <property type="protein sequence ID" value="SVA31704.1"/>
    <property type="molecule type" value="Genomic_DNA"/>
</dbReference>
<proteinExistence type="inferred from homology"/>
<reference evidence="2" key="1">
    <citation type="submission" date="2018-05" db="EMBL/GenBank/DDBJ databases">
        <authorList>
            <person name="Lanie J.A."/>
            <person name="Ng W.-L."/>
            <person name="Kazmierczak K.M."/>
            <person name="Andrzejewski T.M."/>
            <person name="Davidsen T.M."/>
            <person name="Wayne K.J."/>
            <person name="Tettelin H."/>
            <person name="Glass J.I."/>
            <person name="Rusch D."/>
            <person name="Podicherti R."/>
            <person name="Tsui H.-C.T."/>
            <person name="Winkler M.E."/>
        </authorList>
    </citation>
    <scope>NUCLEOTIDE SEQUENCE</scope>
</reference>